<name>A0A4V6AX95_STRLS</name>
<dbReference type="PANTHER" id="PTHR33877">
    <property type="entry name" value="SLL1193 PROTEIN"/>
    <property type="match status" value="1"/>
</dbReference>
<evidence type="ECO:0000313" key="2">
    <source>
        <dbReference type="EMBL" id="TKS96412.1"/>
    </source>
</evidence>
<dbReference type="RefSeq" id="WP_137311507.1">
    <property type="nucleotide sequence ID" value="NZ_SZNQ01000003.1"/>
</dbReference>
<keyword evidence="2" id="KW-0255">Endonuclease</keyword>
<dbReference type="PANTHER" id="PTHR33877:SF2">
    <property type="entry name" value="OS07G0170200 PROTEIN"/>
    <property type="match status" value="1"/>
</dbReference>
<feature type="domain" description="HNH nuclease" evidence="1">
    <location>
        <begin position="12"/>
        <end position="61"/>
    </location>
</feature>
<dbReference type="EMBL" id="SZNQ01000003">
    <property type="protein sequence ID" value="TKS96412.1"/>
    <property type="molecule type" value="Genomic_DNA"/>
</dbReference>
<dbReference type="CDD" id="cd00085">
    <property type="entry name" value="HNHc"/>
    <property type="match status" value="1"/>
</dbReference>
<dbReference type="GO" id="GO:0003676">
    <property type="term" value="F:nucleic acid binding"/>
    <property type="evidence" value="ECO:0007669"/>
    <property type="project" value="InterPro"/>
</dbReference>
<keyword evidence="2" id="KW-0378">Hydrolase</keyword>
<dbReference type="GO" id="GO:0008270">
    <property type="term" value="F:zinc ion binding"/>
    <property type="evidence" value="ECO:0007669"/>
    <property type="project" value="InterPro"/>
</dbReference>
<dbReference type="Gene3D" id="1.10.30.50">
    <property type="match status" value="1"/>
</dbReference>
<sequence length="176" mass="20369">MGTKRRRWTIWEQLCVLTANDGCCMYCSIRASERMDHVIPLARGGADRIDNLVPACHRCNHSKNDKSFVEWWTHKWLKGAWPGGRGTPLRGGLEDAGLRELYLEAHQQVLLMLENIETVLDEIADERRSTWFIYGTGIGYPDSVMTIDRWRGWYGSRIEQAKAEGWPDPRAERQHI</sequence>
<dbReference type="Proteomes" id="UP000305929">
    <property type="component" value="Unassembled WGS sequence"/>
</dbReference>
<dbReference type="InterPro" id="IPR052892">
    <property type="entry name" value="NA-targeting_endonuclease"/>
</dbReference>
<evidence type="ECO:0000259" key="1">
    <source>
        <dbReference type="SMART" id="SM00507"/>
    </source>
</evidence>
<dbReference type="GO" id="GO:0004519">
    <property type="term" value="F:endonuclease activity"/>
    <property type="evidence" value="ECO:0007669"/>
    <property type="project" value="UniProtKB-KW"/>
</dbReference>
<dbReference type="InterPro" id="IPR003615">
    <property type="entry name" value="HNH_nuc"/>
</dbReference>
<dbReference type="SMART" id="SM00507">
    <property type="entry name" value="HNHc"/>
    <property type="match status" value="1"/>
</dbReference>
<gene>
    <name evidence="2" type="ORF">E4U91_37850</name>
</gene>
<reference evidence="2 3" key="1">
    <citation type="submission" date="2019-04" db="EMBL/GenBank/DDBJ databases">
        <title>Streptomyces lasaliensis sp. nov., an Actinomycete isolated from soil which produces the polyether antibiotic lasalocid.</title>
        <authorList>
            <person name="Erwin G."/>
            <person name="Haber C."/>
        </authorList>
    </citation>
    <scope>NUCLEOTIDE SEQUENCE [LARGE SCALE GENOMIC DNA]</scope>
    <source>
        <strain evidence="2 3">X-537</strain>
    </source>
</reference>
<comment type="caution">
    <text evidence="2">The sequence shown here is derived from an EMBL/GenBank/DDBJ whole genome shotgun (WGS) entry which is preliminary data.</text>
</comment>
<proteinExistence type="predicted"/>
<evidence type="ECO:0000313" key="3">
    <source>
        <dbReference type="Proteomes" id="UP000305929"/>
    </source>
</evidence>
<keyword evidence="3" id="KW-1185">Reference proteome</keyword>
<dbReference type="AlphaFoldDB" id="A0A4V6AX95"/>
<dbReference type="InterPro" id="IPR002711">
    <property type="entry name" value="HNH"/>
</dbReference>
<accession>A0A4V6AX95</accession>
<dbReference type="Pfam" id="PF01844">
    <property type="entry name" value="HNH"/>
    <property type="match status" value="1"/>
</dbReference>
<keyword evidence="2" id="KW-0540">Nuclease</keyword>
<dbReference type="OrthoDB" id="4113298at2"/>
<organism evidence="2 3">
    <name type="scientific">Streptomyces lasalocidi</name>
    <name type="common">Streptomyces lasaliensis</name>
    <dbReference type="NCBI Taxonomy" id="324833"/>
    <lineage>
        <taxon>Bacteria</taxon>
        <taxon>Bacillati</taxon>
        <taxon>Actinomycetota</taxon>
        <taxon>Actinomycetes</taxon>
        <taxon>Kitasatosporales</taxon>
        <taxon>Streptomycetaceae</taxon>
        <taxon>Streptomyces</taxon>
    </lineage>
</organism>
<protein>
    <submittedName>
        <fullName evidence="2">HNH endonuclease</fullName>
    </submittedName>
</protein>